<dbReference type="Proteomes" id="UP000050867">
    <property type="component" value="Unassembled WGS sequence"/>
</dbReference>
<accession>A0A0T6LQM3</accession>
<dbReference type="GO" id="GO:0004803">
    <property type="term" value="F:transposase activity"/>
    <property type="evidence" value="ECO:0007669"/>
    <property type="project" value="TreeGrafter"/>
</dbReference>
<keyword evidence="2" id="KW-1185">Reference proteome</keyword>
<dbReference type="InterPro" id="IPR051917">
    <property type="entry name" value="Transposase-Integrase"/>
</dbReference>
<dbReference type="STRING" id="76728.AQ490_26415"/>
<sequence>MVLISQRPAEATDRNVPGHWEGDLIVGTKNGSAIGTLVERSTRYTLLVHLPDGSAPGFFRKALLNVVSGLSAHLVSWRGLCTG</sequence>
<proteinExistence type="predicted"/>
<dbReference type="PANTHER" id="PTHR10948:SF23">
    <property type="entry name" value="TRANSPOSASE INSI FOR INSERTION SEQUENCE ELEMENT IS30A-RELATED"/>
    <property type="match status" value="1"/>
</dbReference>
<evidence type="ECO:0000313" key="2">
    <source>
        <dbReference type="Proteomes" id="UP000050867"/>
    </source>
</evidence>
<dbReference type="PANTHER" id="PTHR10948">
    <property type="entry name" value="TRANSPOSASE"/>
    <property type="match status" value="1"/>
</dbReference>
<evidence type="ECO:0000313" key="1">
    <source>
        <dbReference type="EMBL" id="KRV48193.1"/>
    </source>
</evidence>
<gene>
    <name evidence="1" type="ORF">AQ490_26415</name>
</gene>
<dbReference type="GO" id="GO:0005829">
    <property type="term" value="C:cytosol"/>
    <property type="evidence" value="ECO:0007669"/>
    <property type="project" value="TreeGrafter"/>
</dbReference>
<dbReference type="GO" id="GO:0032196">
    <property type="term" value="P:transposition"/>
    <property type="evidence" value="ECO:0007669"/>
    <property type="project" value="TreeGrafter"/>
</dbReference>
<comment type="caution">
    <text evidence="1">The sequence shown here is derived from an EMBL/GenBank/DDBJ whole genome shotgun (WGS) entry which is preliminary data.</text>
</comment>
<protein>
    <recommendedName>
        <fullName evidence="3">Transposase</fullName>
    </recommendedName>
</protein>
<organism evidence="1 2">
    <name type="scientific">Wenjunlia vitaminophila</name>
    <name type="common">Streptomyces vitaminophilus</name>
    <dbReference type="NCBI Taxonomy" id="76728"/>
    <lineage>
        <taxon>Bacteria</taxon>
        <taxon>Bacillati</taxon>
        <taxon>Actinomycetota</taxon>
        <taxon>Actinomycetes</taxon>
        <taxon>Kitasatosporales</taxon>
        <taxon>Streptomycetaceae</taxon>
        <taxon>Wenjunlia</taxon>
    </lineage>
</organism>
<reference evidence="1 2" key="1">
    <citation type="submission" date="2015-10" db="EMBL/GenBank/DDBJ databases">
        <title>Draft genome sequence of pyrrolomycin-producing Streptomyces vitaminophilus.</title>
        <authorList>
            <person name="Graham D.E."/>
            <person name="Mahan K.M."/>
            <person name="Klingeman D.M."/>
            <person name="Hettich R.L."/>
            <person name="Parry R.J."/>
        </authorList>
    </citation>
    <scope>NUCLEOTIDE SEQUENCE [LARGE SCALE GENOMIC DNA]</scope>
    <source>
        <strain evidence="1 2">ATCC 31673</strain>
    </source>
</reference>
<dbReference type="AlphaFoldDB" id="A0A0T6LQM3"/>
<dbReference type="EMBL" id="LLZU01000028">
    <property type="protein sequence ID" value="KRV48193.1"/>
    <property type="molecule type" value="Genomic_DNA"/>
</dbReference>
<name>A0A0T6LQM3_WENVI</name>
<evidence type="ECO:0008006" key="3">
    <source>
        <dbReference type="Google" id="ProtNLM"/>
    </source>
</evidence>